<evidence type="ECO:0000313" key="3">
    <source>
        <dbReference type="Proteomes" id="UP001501251"/>
    </source>
</evidence>
<dbReference type="InterPro" id="IPR048799">
    <property type="entry name" value="P68_RBP_TagC-like_beta-prop"/>
</dbReference>
<dbReference type="InterPro" id="IPR006311">
    <property type="entry name" value="TAT_signal"/>
</dbReference>
<dbReference type="PROSITE" id="PS51318">
    <property type="entry name" value="TAT"/>
    <property type="match status" value="1"/>
</dbReference>
<reference evidence="3" key="1">
    <citation type="journal article" date="2019" name="Int. J. Syst. Evol. Microbiol.">
        <title>The Global Catalogue of Microorganisms (GCM) 10K type strain sequencing project: providing services to taxonomists for standard genome sequencing and annotation.</title>
        <authorList>
            <consortium name="The Broad Institute Genomics Platform"/>
            <consortium name="The Broad Institute Genome Sequencing Center for Infectious Disease"/>
            <person name="Wu L."/>
            <person name="Ma J."/>
        </authorList>
    </citation>
    <scope>NUCLEOTIDE SEQUENCE [LARGE SCALE GENOMIC DNA]</scope>
    <source>
        <strain evidence="3">JCM 17388</strain>
    </source>
</reference>
<accession>A0ABP8BJJ6</accession>
<keyword evidence="3" id="KW-1185">Reference proteome</keyword>
<sequence length="324" mass="33859">MPYLSRMITRRGLFTTATGAAVATALGGFAGVRGAAAETAADRFDLAAPSTQLIWKKALYDETVLQSFGFDNTNGHIYVVQVKNGSGSAAAGNLCLTKLSLTGTVLGHMYLMGFGHGVQIGVEPSGTSAYLWTETNAVSDGANAWGNRLARFKFVNGQTLTASSSALTKYAPIAGATSTTCAIDPSTNRLIMRYWIGGKARYAAYSLSALKNGTATPLFDIAQPPGLGVFQGYAAYGNYLYLLDGTAYSTSNPAPGNAHVTCVDLRTGSTVQRSLTQAGKSLDFREPEGMAIQIASGAPRLCLGLASGVEGARKASIFYKTALV</sequence>
<dbReference type="Pfam" id="PF21311">
    <property type="entry name" value="Phage_RBD_prop"/>
    <property type="match status" value="1"/>
</dbReference>
<evidence type="ECO:0000313" key="2">
    <source>
        <dbReference type="EMBL" id="GAA4208328.1"/>
    </source>
</evidence>
<proteinExistence type="predicted"/>
<name>A0ABP8BJJ6_9ACTN</name>
<protein>
    <recommendedName>
        <fullName evidence="1">P68 RBP/TagC-like beta-propeller domain-containing protein</fullName>
    </recommendedName>
</protein>
<dbReference type="Proteomes" id="UP001501251">
    <property type="component" value="Unassembled WGS sequence"/>
</dbReference>
<dbReference type="EMBL" id="BAABAQ010000018">
    <property type="protein sequence ID" value="GAA4208328.1"/>
    <property type="molecule type" value="Genomic_DNA"/>
</dbReference>
<comment type="caution">
    <text evidence="2">The sequence shown here is derived from an EMBL/GenBank/DDBJ whole genome shotgun (WGS) entry which is preliminary data.</text>
</comment>
<gene>
    <name evidence="2" type="ORF">GCM10022252_73330</name>
</gene>
<evidence type="ECO:0000259" key="1">
    <source>
        <dbReference type="Pfam" id="PF21311"/>
    </source>
</evidence>
<feature type="domain" description="P68 RBP/TagC-like beta-propeller" evidence="1">
    <location>
        <begin position="64"/>
        <end position="318"/>
    </location>
</feature>
<organism evidence="2 3">
    <name type="scientific">Streptosporangium oxazolinicum</name>
    <dbReference type="NCBI Taxonomy" id="909287"/>
    <lineage>
        <taxon>Bacteria</taxon>
        <taxon>Bacillati</taxon>
        <taxon>Actinomycetota</taxon>
        <taxon>Actinomycetes</taxon>
        <taxon>Streptosporangiales</taxon>
        <taxon>Streptosporangiaceae</taxon>
        <taxon>Streptosporangium</taxon>
    </lineage>
</organism>
<dbReference type="SUPFAM" id="SSF63825">
    <property type="entry name" value="YWTD domain"/>
    <property type="match status" value="1"/>
</dbReference>